<sequence length="270" mass="31390">MLKIRPELNVHDVISEMQNYKEKDIESSKKEAPFPYIELYAKHKKFWGRKESPKCLDSYGEMLFKTQTKILGRERTHMHDYTLRFLDSDYTQEKSIKKPNNYDLPSYIVKPAFGKPRNKSEVTEKPQNRRSTPVNWKTMLKQTEILLCDDSRLPSSNPIVKQKFMFPVIQVQKNENQRRASPSLYKSPLQHTSRRSDTCSLSPHERTIKNPHSPLAPEIPTFSTSSTPIGKSTFPLSKIGMNQCFQTKTDTIQNPIIFKTDATNNTEDLY</sequence>
<keyword evidence="3" id="KW-1185">Reference proteome</keyword>
<accession>A0AAU9IA37</accession>
<dbReference type="Proteomes" id="UP001162131">
    <property type="component" value="Unassembled WGS sequence"/>
</dbReference>
<dbReference type="AlphaFoldDB" id="A0AAU9IA37"/>
<evidence type="ECO:0000313" key="3">
    <source>
        <dbReference type="Proteomes" id="UP001162131"/>
    </source>
</evidence>
<proteinExistence type="predicted"/>
<gene>
    <name evidence="2" type="ORF">BSTOLATCC_MIC1257</name>
</gene>
<evidence type="ECO:0000313" key="2">
    <source>
        <dbReference type="EMBL" id="CAG9310407.1"/>
    </source>
</evidence>
<comment type="caution">
    <text evidence="2">The sequence shown here is derived from an EMBL/GenBank/DDBJ whole genome shotgun (WGS) entry which is preliminary data.</text>
</comment>
<evidence type="ECO:0000256" key="1">
    <source>
        <dbReference type="SAM" id="MobiDB-lite"/>
    </source>
</evidence>
<feature type="region of interest" description="Disordered" evidence="1">
    <location>
        <begin position="175"/>
        <end position="227"/>
    </location>
</feature>
<organism evidence="2 3">
    <name type="scientific">Blepharisma stoltei</name>
    <dbReference type="NCBI Taxonomy" id="1481888"/>
    <lineage>
        <taxon>Eukaryota</taxon>
        <taxon>Sar</taxon>
        <taxon>Alveolata</taxon>
        <taxon>Ciliophora</taxon>
        <taxon>Postciliodesmatophora</taxon>
        <taxon>Heterotrichea</taxon>
        <taxon>Heterotrichida</taxon>
        <taxon>Blepharismidae</taxon>
        <taxon>Blepharisma</taxon>
    </lineage>
</organism>
<reference evidence="2" key="1">
    <citation type="submission" date="2021-09" db="EMBL/GenBank/DDBJ databases">
        <authorList>
            <consortium name="AG Swart"/>
            <person name="Singh M."/>
            <person name="Singh A."/>
            <person name="Seah K."/>
            <person name="Emmerich C."/>
        </authorList>
    </citation>
    <scope>NUCLEOTIDE SEQUENCE</scope>
    <source>
        <strain evidence="2">ATCC30299</strain>
    </source>
</reference>
<name>A0AAU9IA37_9CILI</name>
<dbReference type="EMBL" id="CAJZBQ010000002">
    <property type="protein sequence ID" value="CAG9310407.1"/>
    <property type="molecule type" value="Genomic_DNA"/>
</dbReference>
<protein>
    <submittedName>
        <fullName evidence="2">Uncharacterized protein</fullName>
    </submittedName>
</protein>